<comment type="caution">
    <text evidence="1">The sequence shown here is derived from an EMBL/GenBank/DDBJ whole genome shotgun (WGS) entry which is preliminary data.</text>
</comment>
<name>A0A1A9PZD6_9BACI</name>
<dbReference type="Proteomes" id="UP000220621">
    <property type="component" value="Unassembled WGS sequence"/>
</dbReference>
<proteinExistence type="predicted"/>
<dbReference type="AlphaFoldDB" id="A0A1A9PZD6"/>
<gene>
    <name evidence="1" type="ORF">CN611_23895</name>
</gene>
<evidence type="ECO:0000313" key="1">
    <source>
        <dbReference type="EMBL" id="PEM50058.1"/>
    </source>
</evidence>
<dbReference type="EMBL" id="NUDL01000086">
    <property type="protein sequence ID" value="PEM50058.1"/>
    <property type="molecule type" value="Genomic_DNA"/>
</dbReference>
<accession>A0A1A9PZD6</accession>
<sequence length="59" mass="6837">MIITFMLNAQKLIESGDKNPAEALKETLNPRNEEAVKMVSCTWILKTKTPIEYRSFFFV</sequence>
<dbReference type="RefSeq" id="WP_000587361.1">
    <property type="nucleotide sequence ID" value="NZ_JAPJTU020000001.1"/>
</dbReference>
<evidence type="ECO:0000313" key="2">
    <source>
        <dbReference type="Proteomes" id="UP000220621"/>
    </source>
</evidence>
<protein>
    <submittedName>
        <fullName evidence="1">Uncharacterized protein</fullName>
    </submittedName>
</protein>
<reference evidence="1 2" key="1">
    <citation type="submission" date="2017-09" db="EMBL/GenBank/DDBJ databases">
        <title>Large-scale bioinformatics analysis of Bacillus genomes uncovers conserved roles of natural products in bacterial physiology.</title>
        <authorList>
            <consortium name="Agbiome Team Llc"/>
            <person name="Bleich R.M."/>
            <person name="Grubbs K.J."/>
            <person name="Santa Maria K.C."/>
            <person name="Allen S.E."/>
            <person name="Farag S."/>
            <person name="Shank E.A."/>
            <person name="Bowers A."/>
        </authorList>
    </citation>
    <scope>NUCLEOTIDE SEQUENCE [LARGE SCALE GENOMIC DNA]</scope>
    <source>
        <strain evidence="1 2">AFS010764</strain>
    </source>
</reference>
<organism evidence="1 2">
    <name type="scientific">Bacillus wiedmannii</name>
    <dbReference type="NCBI Taxonomy" id="1890302"/>
    <lineage>
        <taxon>Bacteria</taxon>
        <taxon>Bacillati</taxon>
        <taxon>Bacillota</taxon>
        <taxon>Bacilli</taxon>
        <taxon>Bacillales</taxon>
        <taxon>Bacillaceae</taxon>
        <taxon>Bacillus</taxon>
        <taxon>Bacillus cereus group</taxon>
    </lineage>
</organism>